<reference evidence="1" key="1">
    <citation type="submission" date="2021-06" db="EMBL/GenBank/DDBJ databases">
        <authorList>
            <person name="Kallberg Y."/>
            <person name="Tangrot J."/>
            <person name="Rosling A."/>
        </authorList>
    </citation>
    <scope>NUCLEOTIDE SEQUENCE</scope>
    <source>
        <strain evidence="1">UK204</strain>
    </source>
</reference>
<dbReference type="AlphaFoldDB" id="A0A9N9CK39"/>
<dbReference type="EMBL" id="CAJVPQ010002606">
    <property type="protein sequence ID" value="CAG8602822.1"/>
    <property type="molecule type" value="Genomic_DNA"/>
</dbReference>
<accession>A0A9N9CK39</accession>
<keyword evidence="2" id="KW-1185">Reference proteome</keyword>
<gene>
    <name evidence="1" type="ORF">FCALED_LOCUS8675</name>
</gene>
<sequence>MMMQSIESRAQNLNSFILRKLDIEDCEKVSINEIITLQNKNSTLDIVGWYSDTNRTFVSDENGLIYKNQSKKCLKAQNDCLTQKQQKIISGLSETIKHLGYDIREVRDRVTRSSNAGSDTSKTPQKYTGTIFELWEEIDALFNEKKHVKSGL</sequence>
<evidence type="ECO:0000313" key="2">
    <source>
        <dbReference type="Proteomes" id="UP000789570"/>
    </source>
</evidence>
<dbReference type="OrthoDB" id="2414567at2759"/>
<evidence type="ECO:0000313" key="1">
    <source>
        <dbReference type="EMBL" id="CAG8602822.1"/>
    </source>
</evidence>
<name>A0A9N9CK39_9GLOM</name>
<proteinExistence type="predicted"/>
<dbReference type="Proteomes" id="UP000789570">
    <property type="component" value="Unassembled WGS sequence"/>
</dbReference>
<comment type="caution">
    <text evidence="1">The sequence shown here is derived from an EMBL/GenBank/DDBJ whole genome shotgun (WGS) entry which is preliminary data.</text>
</comment>
<organism evidence="1 2">
    <name type="scientific">Funneliformis caledonium</name>
    <dbReference type="NCBI Taxonomy" id="1117310"/>
    <lineage>
        <taxon>Eukaryota</taxon>
        <taxon>Fungi</taxon>
        <taxon>Fungi incertae sedis</taxon>
        <taxon>Mucoromycota</taxon>
        <taxon>Glomeromycotina</taxon>
        <taxon>Glomeromycetes</taxon>
        <taxon>Glomerales</taxon>
        <taxon>Glomeraceae</taxon>
        <taxon>Funneliformis</taxon>
    </lineage>
</organism>
<protein>
    <submittedName>
        <fullName evidence="1">16236_t:CDS:1</fullName>
    </submittedName>
</protein>